<protein>
    <recommendedName>
        <fullName evidence="7">Tfp pilus assembly protein FimV</fullName>
    </recommendedName>
</protein>
<keyword evidence="3" id="KW-0472">Membrane</keyword>
<feature type="transmembrane region" description="Helical" evidence="3">
    <location>
        <begin position="286"/>
        <end position="306"/>
    </location>
</feature>
<accession>A0A1P8K9J3</accession>
<dbReference type="Proteomes" id="UP000186110">
    <property type="component" value="Chromosome"/>
</dbReference>
<dbReference type="eggNOG" id="COG3170">
    <property type="taxonomic scope" value="Bacteria"/>
</dbReference>
<proteinExistence type="predicted"/>
<feature type="compositionally biased region" description="Low complexity" evidence="2">
    <location>
        <begin position="150"/>
        <end position="165"/>
    </location>
</feature>
<feature type="coiled-coil region" evidence="1">
    <location>
        <begin position="240"/>
        <end position="281"/>
    </location>
</feature>
<keyword evidence="4" id="KW-0732">Signal</keyword>
<sequence length="581" mass="63158">MRLKALTLGILLASTALGSAALTLGRARGAAWIGQSLDLVVSVQLDAGQTADALCAEADVFHADSRVDASRVHVLVETTAQPDTVNLRVQSSSLIDEPVVTIYLRAGCNQKSTRRYVLLADFPSETAAPAPRAATEPVPRPLPVVPQELASSAAAPTSSPAQSPAKVAPNAPPARKSPTPRPTSQAAAERPAVANTAPAVPPKAATPGRARLKLDPLESLAERIKTLESTTTTAVPLEEMVKDSQRIQQLQNDVKALLDQAAKNEANLLAMRIRMEQAEAERIPVALVYGLGALVLLCLAAIAALWNRRTDQSNWRNSLAHTAAQETIQEPMVSTLLKDMEPDPPQPPKRQYPAQNVSAFQAREPNPAMDVDVNLMDMDEESFGKLLKPQPTQPAPLAVAEPVPQVQAEASVIHPDFNAESMFDLRQQADFFVKLGKTDEAIEALEQRIRQNSKDCPLVFLELLRIANVHSLKTDFRQFRDECQQVFNVAIPEFALFRSEGRSLESYPSLLNHITALWPSSKVLDVIESCVLRDPFEKNAERFDLAAFKDLVTLHGVARAQGQESEATCSAEDSQHVDLDI</sequence>
<name>A0A1P8K9J3_9BURK</name>
<dbReference type="STRING" id="1484693.RS694_09040"/>
<evidence type="ECO:0000313" key="6">
    <source>
        <dbReference type="Proteomes" id="UP000186110"/>
    </source>
</evidence>
<reference evidence="5 6" key="1">
    <citation type="submission" date="2017-01" db="EMBL/GenBank/DDBJ databases">
        <authorList>
            <person name="Mah S.A."/>
            <person name="Swanson W.J."/>
            <person name="Moy G.W."/>
            <person name="Vacquier V.D."/>
        </authorList>
    </citation>
    <scope>NUCLEOTIDE SEQUENCE [LARGE SCALE GENOMIC DNA]</scope>
    <source>
        <strain evidence="5 6">DSM 22694</strain>
    </source>
</reference>
<dbReference type="EMBL" id="CP019239">
    <property type="protein sequence ID" value="APW42662.1"/>
    <property type="molecule type" value="Genomic_DNA"/>
</dbReference>
<evidence type="ECO:0008006" key="7">
    <source>
        <dbReference type="Google" id="ProtNLM"/>
    </source>
</evidence>
<feature type="compositionally biased region" description="Low complexity" evidence="2">
    <location>
        <begin position="191"/>
        <end position="207"/>
    </location>
</feature>
<dbReference type="AlphaFoldDB" id="A0A1P8K9J3"/>
<keyword evidence="1" id="KW-0175">Coiled coil</keyword>
<keyword evidence="3" id="KW-0812">Transmembrane</keyword>
<evidence type="ECO:0000256" key="1">
    <source>
        <dbReference type="SAM" id="Coils"/>
    </source>
</evidence>
<evidence type="ECO:0000256" key="3">
    <source>
        <dbReference type="SAM" id="Phobius"/>
    </source>
</evidence>
<evidence type="ECO:0000256" key="2">
    <source>
        <dbReference type="SAM" id="MobiDB-lite"/>
    </source>
</evidence>
<evidence type="ECO:0000313" key="5">
    <source>
        <dbReference type="EMBL" id="APW42662.1"/>
    </source>
</evidence>
<feature type="signal peptide" evidence="4">
    <location>
        <begin position="1"/>
        <end position="20"/>
    </location>
</feature>
<gene>
    <name evidence="5" type="ORF">RS694_09040</name>
</gene>
<evidence type="ECO:0000256" key="4">
    <source>
        <dbReference type="SAM" id="SignalP"/>
    </source>
</evidence>
<feature type="chain" id="PRO_5010385051" description="Tfp pilus assembly protein FimV" evidence="4">
    <location>
        <begin position="21"/>
        <end position="581"/>
    </location>
</feature>
<organism evidence="5 6">
    <name type="scientific">Rhodoferax saidenbachensis</name>
    <dbReference type="NCBI Taxonomy" id="1484693"/>
    <lineage>
        <taxon>Bacteria</taxon>
        <taxon>Pseudomonadati</taxon>
        <taxon>Pseudomonadota</taxon>
        <taxon>Betaproteobacteria</taxon>
        <taxon>Burkholderiales</taxon>
        <taxon>Comamonadaceae</taxon>
        <taxon>Rhodoferax</taxon>
    </lineage>
</organism>
<feature type="region of interest" description="Disordered" evidence="2">
    <location>
        <begin position="149"/>
        <end position="209"/>
    </location>
</feature>
<keyword evidence="6" id="KW-1185">Reference proteome</keyword>
<keyword evidence="3" id="KW-1133">Transmembrane helix</keyword>
<dbReference type="KEGG" id="rsb:RS694_09040"/>